<evidence type="ECO:0000256" key="2">
    <source>
        <dbReference type="ARBA" id="ARBA00022559"/>
    </source>
</evidence>
<name>A0A9W6XB49_9STRA</name>
<comment type="caution">
    <text evidence="4">The sequence shown here is derived from an EMBL/GenBank/DDBJ whole genome shotgun (WGS) entry which is preliminary data.</text>
</comment>
<evidence type="ECO:0000313" key="4">
    <source>
        <dbReference type="EMBL" id="GMF34984.1"/>
    </source>
</evidence>
<evidence type="ECO:0000256" key="1">
    <source>
        <dbReference type="ARBA" id="ARBA00006926"/>
    </source>
</evidence>
<keyword evidence="2" id="KW-0575">Peroxidase</keyword>
<organism evidence="4 5">
    <name type="scientific">Phytophthora lilii</name>
    <dbReference type="NCBI Taxonomy" id="2077276"/>
    <lineage>
        <taxon>Eukaryota</taxon>
        <taxon>Sar</taxon>
        <taxon>Stramenopiles</taxon>
        <taxon>Oomycota</taxon>
        <taxon>Peronosporomycetes</taxon>
        <taxon>Peronosporales</taxon>
        <taxon>Peronosporaceae</taxon>
        <taxon>Phytophthora</taxon>
    </lineage>
</organism>
<dbReference type="SUPFAM" id="SSF52833">
    <property type="entry name" value="Thioredoxin-like"/>
    <property type="match status" value="1"/>
</dbReference>
<dbReference type="InterPro" id="IPR000889">
    <property type="entry name" value="Glutathione_peroxidase"/>
</dbReference>
<accession>A0A9W6XB49</accession>
<protein>
    <submittedName>
        <fullName evidence="4">Unnamed protein product</fullName>
    </submittedName>
</protein>
<comment type="similarity">
    <text evidence="1">Belongs to the glutathione peroxidase family.</text>
</comment>
<dbReference type="OrthoDB" id="446890at2759"/>
<dbReference type="AlphaFoldDB" id="A0A9W6XB49"/>
<dbReference type="PANTHER" id="PTHR11592">
    <property type="entry name" value="GLUTATHIONE PEROXIDASE"/>
    <property type="match status" value="1"/>
</dbReference>
<dbReference type="PROSITE" id="PS51355">
    <property type="entry name" value="GLUTATHIONE_PEROXID_3"/>
    <property type="match status" value="1"/>
</dbReference>
<keyword evidence="5" id="KW-1185">Reference proteome</keyword>
<dbReference type="GO" id="GO:0006979">
    <property type="term" value="P:response to oxidative stress"/>
    <property type="evidence" value="ECO:0007669"/>
    <property type="project" value="InterPro"/>
</dbReference>
<dbReference type="Proteomes" id="UP001165083">
    <property type="component" value="Unassembled WGS sequence"/>
</dbReference>
<dbReference type="InterPro" id="IPR036249">
    <property type="entry name" value="Thioredoxin-like_sf"/>
</dbReference>
<dbReference type="Pfam" id="PF00255">
    <property type="entry name" value="GSHPx"/>
    <property type="match status" value="1"/>
</dbReference>
<sequence>MEREPSIESTALTPQNEAQCVPSAVTVDGRVFRRLQRFHLLPSELKAQSDMAATYLLTPKVRRQVFEQRKHWWQHPVHLAKAGLGTFVQGRKLLKAMLEYLLLSHAANNSLHEAQQLAEGLVLSGFLTPAHEAPASEDEPLGELYVLDGGYYELVAPGATAIVPTSNVIASATVGSNTASSIPGAVVSRVQPHGSTASQQKPRRQSGQGLSVWAMTDGATRAGFVLHQPWRFHMRSLFGIATKRSRRYAVVNKMKHHSLVLFETDVARHELVRVELRAATVEYYAPTGDDAQCFGLKICSGGGSRGNDDTIEILAFSTKAEQEQWLLSLLDAGAAFLETHPAILSFASSTASLYSLRDVDASGKTFCLSDLRGRVVLLTNVTSGSCNTNAEQLLELAELSEKYEDEGLSVVAIPSAQFADAEFDSDEELAEHFQELFGVRFSVLATRDVNGPSARDALLFCKTRLPGAAKSAANAFIENNFVKFLVGRDGEVVKRYGPNDLPLSMESDIQSLLSSPPPT</sequence>
<dbReference type="PANTHER" id="PTHR11592:SF78">
    <property type="entry name" value="GLUTATHIONE PEROXIDASE"/>
    <property type="match status" value="1"/>
</dbReference>
<proteinExistence type="inferred from homology"/>
<dbReference type="EMBL" id="BSXW01001234">
    <property type="protein sequence ID" value="GMF34984.1"/>
    <property type="molecule type" value="Genomic_DNA"/>
</dbReference>
<dbReference type="GO" id="GO:0004601">
    <property type="term" value="F:peroxidase activity"/>
    <property type="evidence" value="ECO:0007669"/>
    <property type="project" value="UniProtKB-KW"/>
</dbReference>
<dbReference type="Gene3D" id="3.40.30.10">
    <property type="entry name" value="Glutaredoxin"/>
    <property type="match status" value="1"/>
</dbReference>
<evidence type="ECO:0000256" key="3">
    <source>
        <dbReference type="ARBA" id="ARBA00023002"/>
    </source>
</evidence>
<evidence type="ECO:0000313" key="5">
    <source>
        <dbReference type="Proteomes" id="UP001165083"/>
    </source>
</evidence>
<gene>
    <name evidence="4" type="ORF">Plil01_001488300</name>
</gene>
<reference evidence="4" key="1">
    <citation type="submission" date="2023-04" db="EMBL/GenBank/DDBJ databases">
        <title>Phytophthora lilii NBRC 32176.</title>
        <authorList>
            <person name="Ichikawa N."/>
            <person name="Sato H."/>
            <person name="Tonouchi N."/>
        </authorList>
    </citation>
    <scope>NUCLEOTIDE SEQUENCE</scope>
    <source>
        <strain evidence="4">NBRC 32176</strain>
    </source>
</reference>
<keyword evidence="3" id="KW-0560">Oxidoreductase</keyword>